<gene>
    <name evidence="12" type="primary">whiB</name>
    <name evidence="14" type="ORF">O4328_37355</name>
    <name evidence="15" type="ORF">Q5707_40530</name>
    <name evidence="16" type="ORF">Q5707_44465</name>
</gene>
<feature type="binding site" evidence="12">
    <location>
        <position position="65"/>
    </location>
    <ligand>
        <name>[4Fe-4S] cluster</name>
        <dbReference type="ChEBI" id="CHEBI:49883"/>
    </ligand>
</feature>
<keyword evidence="9 12" id="KW-0238">DNA-binding</keyword>
<evidence type="ECO:0000313" key="15">
    <source>
        <dbReference type="EMBL" id="WLF51770.1"/>
    </source>
</evidence>
<dbReference type="HAMAP" id="MF_01479">
    <property type="entry name" value="WhiB"/>
    <property type="match status" value="1"/>
</dbReference>
<dbReference type="Proteomes" id="UP001066327">
    <property type="component" value="Unassembled WGS sequence"/>
</dbReference>
<dbReference type="GO" id="GO:0003677">
    <property type="term" value="F:DNA binding"/>
    <property type="evidence" value="ECO:0007669"/>
    <property type="project" value="UniProtKB-UniRule"/>
</dbReference>
<evidence type="ECO:0000313" key="14">
    <source>
        <dbReference type="EMBL" id="MCZ4589251.1"/>
    </source>
</evidence>
<evidence type="ECO:0000256" key="5">
    <source>
        <dbReference type="ARBA" id="ARBA00022723"/>
    </source>
</evidence>
<evidence type="ECO:0000256" key="4">
    <source>
        <dbReference type="ARBA" id="ARBA00022490"/>
    </source>
</evidence>
<feature type="binding site" evidence="12">
    <location>
        <position position="62"/>
    </location>
    <ligand>
        <name>[4Fe-4S] cluster</name>
        <dbReference type="ChEBI" id="CHEBI:49883"/>
    </ligand>
</feature>
<dbReference type="Pfam" id="PF02467">
    <property type="entry name" value="Whib"/>
    <property type="match status" value="1"/>
</dbReference>
<evidence type="ECO:0000256" key="11">
    <source>
        <dbReference type="ARBA" id="ARBA00023163"/>
    </source>
</evidence>
<evidence type="ECO:0000256" key="3">
    <source>
        <dbReference type="ARBA" id="ARBA00022485"/>
    </source>
</evidence>
<proteinExistence type="inferred from homology"/>
<comment type="PTM">
    <text evidence="12">Upon Fe-S cluster removal intramolecular disulfide bonds are formed.</text>
</comment>
<keyword evidence="10 12" id="KW-1015">Disulfide bond</keyword>
<evidence type="ECO:0000256" key="1">
    <source>
        <dbReference type="ARBA" id="ARBA00004496"/>
    </source>
</evidence>
<dbReference type="GO" id="GO:0051539">
    <property type="term" value="F:4 iron, 4 sulfur cluster binding"/>
    <property type="evidence" value="ECO:0007669"/>
    <property type="project" value="UniProtKB-UniRule"/>
</dbReference>
<feature type="domain" description="4Fe-4S Wbl-type" evidence="13">
    <location>
        <begin position="31"/>
        <end position="95"/>
    </location>
</feature>
<feature type="binding site" evidence="12">
    <location>
        <position position="71"/>
    </location>
    <ligand>
        <name>[4Fe-4S] cluster</name>
        <dbReference type="ChEBI" id="CHEBI:49883"/>
    </ligand>
</feature>
<dbReference type="GO" id="GO:0045454">
    <property type="term" value="P:cell redox homeostasis"/>
    <property type="evidence" value="ECO:0007669"/>
    <property type="project" value="TreeGrafter"/>
</dbReference>
<evidence type="ECO:0000256" key="7">
    <source>
        <dbReference type="ARBA" id="ARBA00023014"/>
    </source>
</evidence>
<name>A0AAX3YRR2_RHOOP</name>
<keyword evidence="4 12" id="KW-0963">Cytoplasm</keyword>
<keyword evidence="3 12" id="KW-0004">4Fe-4S</keyword>
<reference evidence="15" key="2">
    <citation type="submission" date="2023-07" db="EMBL/GenBank/DDBJ databases">
        <title>Genomic analysis of Rhodococcus opacus VOC-14 with glycol ethers degradation activity.</title>
        <authorList>
            <person name="Narkevich D.A."/>
            <person name="Hlushen A.M."/>
            <person name="Akhremchuk A.E."/>
            <person name="Sikolenko M.A."/>
            <person name="Valentovich L.N."/>
        </authorList>
    </citation>
    <scope>NUCLEOTIDE SEQUENCE</scope>
    <source>
        <strain evidence="15">VOC-14</strain>
        <plasmid evidence="15">pRho-VOC14-L</plasmid>
    </source>
</reference>
<dbReference type="EMBL" id="JAPWIS010000030">
    <property type="protein sequence ID" value="MCZ4589251.1"/>
    <property type="molecule type" value="Genomic_DNA"/>
</dbReference>
<comment type="similarity">
    <text evidence="2 12">Belongs to the WhiB family.</text>
</comment>
<dbReference type="EMBL" id="CP130956">
    <property type="protein sequence ID" value="WLF51770.1"/>
    <property type="molecule type" value="Genomic_DNA"/>
</dbReference>
<comment type="function">
    <text evidence="12">Acts as a transcriptional regulator. Probably redox-responsive. The apo- but not holo-form probably binds DNA.</text>
</comment>
<dbReference type="InterPro" id="IPR003482">
    <property type="entry name" value="Whib"/>
</dbReference>
<evidence type="ECO:0000259" key="13">
    <source>
        <dbReference type="PROSITE" id="PS51674"/>
    </source>
</evidence>
<dbReference type="RefSeq" id="WP_133987124.1">
    <property type="nucleotide sequence ID" value="NZ_CP130956.1"/>
</dbReference>
<dbReference type="PANTHER" id="PTHR38839:SF5">
    <property type="entry name" value="TRANSCRIPTIONAL REGULATOR WHID"/>
    <property type="match status" value="1"/>
</dbReference>
<dbReference type="PROSITE" id="PS51674">
    <property type="entry name" value="4FE4S_WBL"/>
    <property type="match status" value="1"/>
</dbReference>
<keyword evidence="17" id="KW-1185">Reference proteome</keyword>
<evidence type="ECO:0000256" key="12">
    <source>
        <dbReference type="HAMAP-Rule" id="MF_01479"/>
    </source>
</evidence>
<keyword evidence="6 12" id="KW-0408">Iron</keyword>
<dbReference type="GO" id="GO:0035731">
    <property type="term" value="F:dinitrosyl-iron complex binding"/>
    <property type="evidence" value="ECO:0007669"/>
    <property type="project" value="UniProtKB-UniRule"/>
</dbReference>
<feature type="binding site" evidence="12">
    <location>
        <position position="32"/>
    </location>
    <ligand>
        <name>[4Fe-4S] cluster</name>
        <dbReference type="ChEBI" id="CHEBI:49883"/>
    </ligand>
</feature>
<evidence type="ECO:0000313" key="18">
    <source>
        <dbReference type="Proteomes" id="UP001231166"/>
    </source>
</evidence>
<reference evidence="14" key="1">
    <citation type="submission" date="2022-12" db="EMBL/GenBank/DDBJ databases">
        <authorList>
            <person name="Krivoruchko A.V."/>
            <person name="Elkin A."/>
        </authorList>
    </citation>
    <scope>NUCLEOTIDE SEQUENCE</scope>
    <source>
        <strain evidence="14">IEGM 249</strain>
    </source>
</reference>
<comment type="cofactor">
    <cofactor evidence="12">
        <name>[4Fe-4S] cluster</name>
        <dbReference type="ChEBI" id="CHEBI:49883"/>
    </cofactor>
    <text evidence="12">Binds 1 [4Fe-4S] cluster per subunit. Following nitrosylation of the [4Fe-4S] cluster binds 1 [4Fe-8(NO)] cluster per subunit.</text>
</comment>
<evidence type="ECO:0000313" key="16">
    <source>
        <dbReference type="EMBL" id="WLF52433.1"/>
    </source>
</evidence>
<sequence length="117" mass="12978">MRKGRQLFPLEGHTREVTATSDSGEWRERAVCCGADVSVFFSPEGERGHARDRREAQARQVCQLCPVLAQCRDHALTVGEPHGVWGGMTEGDRRKHVMHPHTANVTACQSNCSLAPR</sequence>
<dbReference type="GO" id="GO:0005737">
    <property type="term" value="C:cytoplasm"/>
    <property type="evidence" value="ECO:0007669"/>
    <property type="project" value="UniProtKB-SubCell"/>
</dbReference>
<evidence type="ECO:0000256" key="10">
    <source>
        <dbReference type="ARBA" id="ARBA00023157"/>
    </source>
</evidence>
<comment type="PTM">
    <text evidence="12">The Fe-S cluster can be nitrosylated by nitric oxide (NO).</text>
</comment>
<comment type="subcellular location">
    <subcellularLocation>
        <location evidence="1 12">Cytoplasm</location>
    </subcellularLocation>
</comment>
<keyword evidence="11 12" id="KW-0804">Transcription</keyword>
<dbReference type="InterPro" id="IPR034768">
    <property type="entry name" value="4FE4S_WBL"/>
</dbReference>
<accession>A0AAX3YRR2</accession>
<evidence type="ECO:0000256" key="2">
    <source>
        <dbReference type="ARBA" id="ARBA00006597"/>
    </source>
</evidence>
<geneLocation type="plasmid" evidence="15 18">
    <name>pRho-VOC14-L</name>
</geneLocation>
<protein>
    <recommendedName>
        <fullName evidence="12">Transcriptional regulator WhiB</fullName>
    </recommendedName>
</protein>
<dbReference type="Proteomes" id="UP001231166">
    <property type="component" value="Plasmid pRho-VOC14-L"/>
</dbReference>
<organism evidence="15 18">
    <name type="scientific">Rhodococcus opacus</name>
    <name type="common">Nocardia opaca</name>
    <dbReference type="NCBI Taxonomy" id="37919"/>
    <lineage>
        <taxon>Bacteria</taxon>
        <taxon>Bacillati</taxon>
        <taxon>Actinomycetota</taxon>
        <taxon>Actinomycetes</taxon>
        <taxon>Mycobacteriales</taxon>
        <taxon>Nocardiaceae</taxon>
        <taxon>Rhodococcus</taxon>
    </lineage>
</organism>
<dbReference type="EMBL" id="CP130956">
    <property type="protein sequence ID" value="WLF52433.1"/>
    <property type="molecule type" value="Genomic_DNA"/>
</dbReference>
<evidence type="ECO:0000256" key="8">
    <source>
        <dbReference type="ARBA" id="ARBA00023015"/>
    </source>
</evidence>
<dbReference type="GO" id="GO:0045892">
    <property type="term" value="P:negative regulation of DNA-templated transcription"/>
    <property type="evidence" value="ECO:0007669"/>
    <property type="project" value="TreeGrafter"/>
</dbReference>
<evidence type="ECO:0000313" key="17">
    <source>
        <dbReference type="Proteomes" id="UP001066327"/>
    </source>
</evidence>
<dbReference type="AlphaFoldDB" id="A0AAX3YRR2"/>
<dbReference type="GO" id="GO:0046872">
    <property type="term" value="F:metal ion binding"/>
    <property type="evidence" value="ECO:0007669"/>
    <property type="project" value="UniProtKB-KW"/>
</dbReference>
<dbReference type="GO" id="GO:0047134">
    <property type="term" value="F:protein-disulfide reductase [NAD(P)H] activity"/>
    <property type="evidence" value="ECO:0007669"/>
    <property type="project" value="TreeGrafter"/>
</dbReference>
<evidence type="ECO:0000256" key="9">
    <source>
        <dbReference type="ARBA" id="ARBA00023125"/>
    </source>
</evidence>
<keyword evidence="5 12" id="KW-0479">Metal-binding</keyword>
<dbReference type="PANTHER" id="PTHR38839">
    <property type="entry name" value="TRANSCRIPTIONAL REGULATOR WHID-RELATED"/>
    <property type="match status" value="1"/>
</dbReference>
<keyword evidence="15" id="KW-0614">Plasmid</keyword>
<keyword evidence="7 12" id="KW-0411">Iron-sulfur</keyword>
<evidence type="ECO:0000256" key="6">
    <source>
        <dbReference type="ARBA" id="ARBA00023004"/>
    </source>
</evidence>
<keyword evidence="8 12" id="KW-0805">Transcription regulation</keyword>